<reference evidence="1 2" key="1">
    <citation type="submission" date="2017-10" db="EMBL/GenBank/DDBJ databases">
        <title>Extensive intraspecific genome diversity in a model arbuscular mycorrhizal fungus.</title>
        <authorList>
            <person name="Chen E.C.H."/>
            <person name="Morin E."/>
            <person name="Baudet D."/>
            <person name="Noel J."/>
            <person name="Ndikumana S."/>
            <person name="Charron P."/>
            <person name="St-Onge C."/>
            <person name="Giorgi J."/>
            <person name="Grigoriev I.V."/>
            <person name="Roux C."/>
            <person name="Martin F.M."/>
            <person name="Corradi N."/>
        </authorList>
    </citation>
    <scope>NUCLEOTIDE SEQUENCE [LARGE SCALE GENOMIC DNA]</scope>
    <source>
        <strain evidence="1 2">A1</strain>
    </source>
</reference>
<gene>
    <name evidence="1" type="ORF">RhiirA1_405697</name>
</gene>
<dbReference type="AlphaFoldDB" id="A0A2N0QJ99"/>
<dbReference type="VEuPathDB" id="FungiDB:RhiirA1_405697"/>
<evidence type="ECO:0000313" key="2">
    <source>
        <dbReference type="Proteomes" id="UP000232688"/>
    </source>
</evidence>
<dbReference type="Proteomes" id="UP000232688">
    <property type="component" value="Unassembled WGS sequence"/>
</dbReference>
<organism evidence="1 2">
    <name type="scientific">Rhizophagus irregularis</name>
    <dbReference type="NCBI Taxonomy" id="588596"/>
    <lineage>
        <taxon>Eukaryota</taxon>
        <taxon>Fungi</taxon>
        <taxon>Fungi incertae sedis</taxon>
        <taxon>Mucoromycota</taxon>
        <taxon>Glomeromycotina</taxon>
        <taxon>Glomeromycetes</taxon>
        <taxon>Glomerales</taxon>
        <taxon>Glomeraceae</taxon>
        <taxon>Rhizophagus</taxon>
    </lineage>
</organism>
<reference evidence="1 2" key="2">
    <citation type="submission" date="2017-10" db="EMBL/GenBank/DDBJ databases">
        <title>Genome analyses suggest a sexual origin of heterokaryosis in a supposedly ancient asexual fungus.</title>
        <authorList>
            <person name="Corradi N."/>
            <person name="Sedzielewska K."/>
            <person name="Noel J."/>
            <person name="Charron P."/>
            <person name="Farinelli L."/>
            <person name="Marton T."/>
            <person name="Kruger M."/>
            <person name="Pelin A."/>
            <person name="Brachmann A."/>
            <person name="Corradi N."/>
        </authorList>
    </citation>
    <scope>NUCLEOTIDE SEQUENCE [LARGE SCALE GENOMIC DNA]</scope>
    <source>
        <strain evidence="1 2">A1</strain>
    </source>
</reference>
<feature type="non-terminal residue" evidence="1">
    <location>
        <position position="124"/>
    </location>
</feature>
<dbReference type="VEuPathDB" id="FungiDB:FUN_020593"/>
<sequence length="124" mass="14234">MFDAADSVLHLKLALEKVADDHKDVVKVNIVKIITSREFFHDVNVVLKVLELLKKTILSVEASNTTFADCFIALIRLASTIKKIPVERGLVNFQNHIINSINKHWESFNVMPYILVYFLHPGYR</sequence>
<dbReference type="VEuPathDB" id="FungiDB:RhiirFUN_016560"/>
<dbReference type="EMBL" id="LLXH01008283">
    <property type="protein sequence ID" value="PKC51124.1"/>
    <property type="molecule type" value="Genomic_DNA"/>
</dbReference>
<comment type="caution">
    <text evidence="1">The sequence shown here is derived from an EMBL/GenBank/DDBJ whole genome shotgun (WGS) entry which is preliminary data.</text>
</comment>
<protein>
    <submittedName>
        <fullName evidence="1">Uncharacterized protein</fullName>
    </submittedName>
</protein>
<evidence type="ECO:0000313" key="1">
    <source>
        <dbReference type="EMBL" id="PKC51124.1"/>
    </source>
</evidence>
<accession>A0A2N0QJ99</accession>
<proteinExistence type="predicted"/>
<name>A0A2N0QJ99_9GLOM</name>